<evidence type="ECO:0000256" key="1">
    <source>
        <dbReference type="SAM" id="MobiDB-lite"/>
    </source>
</evidence>
<proteinExistence type="predicted"/>
<dbReference type="GeneID" id="77931533"/>
<evidence type="ECO:0000313" key="3">
    <source>
        <dbReference type="Proteomes" id="UP000683386"/>
    </source>
</evidence>
<feature type="region of interest" description="Disordered" evidence="1">
    <location>
        <begin position="45"/>
        <end position="75"/>
    </location>
</feature>
<gene>
    <name evidence="2" type="primary">61</name>
    <name evidence="2" type="ORF">SEA_KIMJONGPHILL_61</name>
</gene>
<feature type="compositionally biased region" description="Basic and acidic residues" evidence="1">
    <location>
        <begin position="64"/>
        <end position="75"/>
    </location>
</feature>
<sequence>MSEGTEPDETEEPECNGICLTPADIGLPEYGGAGVIAYAHPDCPAHGDPLEDDENTETCGGGDESLRYVREEDMA</sequence>
<organism evidence="2 3">
    <name type="scientific">Streptomyces phage KimJongPhill</name>
    <dbReference type="NCBI Taxonomy" id="2848886"/>
    <lineage>
        <taxon>Viruses</taxon>
        <taxon>Duplodnaviria</taxon>
        <taxon>Heunggongvirae</taxon>
        <taxon>Uroviricota</taxon>
        <taxon>Caudoviricetes</taxon>
        <taxon>Zukovirus</taxon>
        <taxon>Zukovirus phill</taxon>
    </lineage>
</organism>
<name>A0A8F2E6H0_9CAUD</name>
<dbReference type="EMBL" id="MW822144">
    <property type="protein sequence ID" value="QWT29842.1"/>
    <property type="molecule type" value="Genomic_DNA"/>
</dbReference>
<accession>A0A8F2E6H0</accession>
<keyword evidence="3" id="KW-1185">Reference proteome</keyword>
<dbReference type="RefSeq" id="YP_010655667.1">
    <property type="nucleotide sequence ID" value="NC_070830.1"/>
</dbReference>
<dbReference type="KEGG" id="vg:77931533"/>
<reference evidence="2" key="1">
    <citation type="submission" date="2021-03" db="EMBL/GenBank/DDBJ databases">
        <authorList>
            <person name="Alqahtani R."/>
            <person name="Behailu E."/>
            <person name="Cappabianca D.W."/>
            <person name="Csanadi-Schwartz K.M."/>
            <person name="Dalal A.S."/>
            <person name="Fahim M.S."/>
            <person name="Franklin J.M."/>
            <person name="Gluckman M.H."/>
            <person name="Levine C.J."/>
            <person name="Martin N."/>
            <person name="Milza N."/>
            <person name="Najmabadi R."/>
            <person name="Newman A.M."/>
            <person name="Pajunar M."/>
            <person name="Qalawee I."/>
            <person name="Rizvi A."/>
            <person name="Samuel A."/>
            <person name="Smith A."/>
            <person name="Swann F.E."/>
            <person name="Sweeney P."/>
            <person name="Torres N.R."/>
            <person name="Ventrone L."/>
            <person name="Ventura L."/>
            <person name="Wroe M."/>
            <person name="Acquaye N.A."/>
            <person name="Agnes T.J."/>
            <person name="Ahmed A."/>
            <person name="Ahmed S."/>
            <person name="Amodu B.A."/>
            <person name="Arefeayne N.F."/>
            <person name="Asamoah-Frimpong E.A."/>
            <person name="Attaran A."/>
            <person name="Barragan J.M."/>
            <person name="Baumgarten L.N."/>
            <person name="Berhane B."/>
            <person name="Beyene A."/>
            <person name="Bhattarai B."/>
            <person name="Biondokin D.V."/>
            <person name="Boone B.K."/>
            <person name="Burney S.Z."/>
            <person name="Cayanan J.-R.T."/>
            <person name="Cesta G."/>
            <person name="Chang J."/>
            <person name="Chavez J."/>
            <person name="Chorbajian C."/>
            <person name="Christian S."/>
            <person name="Corns J.R."/>
            <person name="Corns N.R."/>
            <person name="Cowan J.T."/>
            <person name="Coyne C."/>
            <person name="Dadzie B."/>
            <person name="Datu D.-L.V."/>
            <person name="Deng B.C."/>
            <person name="Der L."/>
            <person name="Dickerson K."/>
            <person name="Dozier E."/>
            <person name="Egbunine A.O."/>
            <person name="Farooq M."/>
            <person name="Fonge A.E."/>
            <person name="Ghomsi-Nono M.P."/>
            <person name="Giampietro H."/>
            <person name="Gunnison R.P."/>
            <person name="Han S.H."/>
            <person name="Hennigan A.J."/>
            <person name="Hong A.N."/>
            <person name="Ijomor E.C."/>
            <person name="Jalali A."/>
            <person name="Jamil T.Z."/>
            <person name="Jenkins C.R."/>
            <person name="Joseph M.A."/>
            <person name="Jowanowitch O.J."/>
            <person name="Kang D."/>
            <person name="Khan A."/>
            <person name="Khan Z.K."/>
            <person name="Kiewe T."/>
            <person name="Kjerulf A.B."/>
            <person name="Kolosey V."/>
            <person name="Kurup M."/>
            <person name="Lee V.H."/>
            <person name="Llontop-Maldonado V."/>
            <person name="Long P."/>
            <person name="Lu N."/>
            <person name="Majekodunmi A."/>
            <person name="Malik H.W."/>
            <person name="Marcellino S.C."/>
            <person name="Martinez L.A."/>
            <person name="Meher F.N."/>
            <person name="Michelin M.A."/>
            <person name="Mitchell K.G."/>
            <person name="Mullens W.J."/>
            <person name="Nwakama C."/>
            <person name="Nwosu F.T."/>
            <person name="Oboh E.C."/>
            <person name="Odujinrin O."/>
            <person name="Ogunsan O."/>
            <person name="O'Neill K."/>
            <person name="Oxlaj J.A."/>
            <person name="Patel A.K."/>
            <person name="Patel B.R."/>
            <person name="Pham Q."/>
            <person name="Porter J."/>
            <person name="Portes J."/>
            <person name="Prokopenko A."/>
            <person name="Quraishi M."/>
            <person name="Qureshi M.-A."/>
            <person name="Rivera A."/>
            <person name="Rubalsky V."/>
            <person name="Saikali Y."/>
            <person name="Saqaf K."/>
            <person name="Saroya S.R."/>
            <person name="Seas A."/>
            <person name="Shadrick R.E."/>
            <person name="Sharda N."/>
            <person name="Sigindere M.T."/>
            <person name="Simbi V.G."/>
            <person name="Thuzar C."/>
            <person name="Tran K."/>
            <person name="Tran V.D."/>
            <person name="Trang W."/>
            <person name="Vaishnav N."/>
            <person name="Vuong K."/>
            <person name="Walker C."/>
            <person name="Wallace S.A."/>
            <person name="Warfield J.C."/>
            <person name="Wikina T."/>
            <person name="Wobbeking F.T."/>
            <person name="Worrent L.D."/>
            <person name="Yan T."/>
            <person name="Zehra A."/>
            <person name="Avazpour P."/>
            <person name="Kim F.M."/>
            <person name="Mason K."/>
            <person name="Nguyen D.A."/>
            <person name="Pettit S.M."/>
            <person name="Zhou O.J."/>
            <person name="Brissett D.L."/>
            <person name="Gualtieri C."/>
            <person name="Hufford T.M."/>
            <person name="Ko J.M."/>
            <person name="Novak J.K."/>
            <person name="Smith Z.M."/>
            <person name="Mayer-Bacon C."/>
            <person name="Erill I."/>
            <person name="Caruso S.M."/>
            <person name="Garlena R.A."/>
            <person name="Russell D.A."/>
            <person name="Pope W.H."/>
            <person name="Jacobs-Sera D."/>
            <person name="Hatfull G.F."/>
        </authorList>
    </citation>
    <scope>NUCLEOTIDE SEQUENCE</scope>
</reference>
<protein>
    <submittedName>
        <fullName evidence="2">Uncharacterized protein</fullName>
    </submittedName>
</protein>
<evidence type="ECO:0000313" key="2">
    <source>
        <dbReference type="EMBL" id="QWT29842.1"/>
    </source>
</evidence>
<dbReference type="Proteomes" id="UP000683386">
    <property type="component" value="Segment"/>
</dbReference>